<dbReference type="PANTHER" id="PTHR13215">
    <property type="entry name" value="RNA POLYMERASE II TRANSCRIPTIONAL COACTIVATOR"/>
    <property type="match status" value="1"/>
</dbReference>
<dbReference type="InterPro" id="IPR009044">
    <property type="entry name" value="ssDNA-bd_transcriptional_reg"/>
</dbReference>
<reference evidence="10" key="1">
    <citation type="submission" date="2025-08" db="UniProtKB">
        <authorList>
            <consortium name="RefSeq"/>
        </authorList>
    </citation>
    <scope>IDENTIFICATION</scope>
</reference>
<dbReference type="GO" id="GO:0003677">
    <property type="term" value="F:DNA binding"/>
    <property type="evidence" value="ECO:0007669"/>
    <property type="project" value="UniProtKB-KW"/>
</dbReference>
<feature type="domain" description="Transcriptional coactivator p15 (PC4) C-terminal" evidence="8">
    <location>
        <begin position="53"/>
        <end position="103"/>
    </location>
</feature>
<proteinExistence type="inferred from homology"/>
<gene>
    <name evidence="10" type="primary">LOC110982713</name>
</gene>
<dbReference type="OrthoDB" id="2505440at2759"/>
<evidence type="ECO:0000256" key="4">
    <source>
        <dbReference type="ARBA" id="ARBA00023125"/>
    </source>
</evidence>
<dbReference type="Proteomes" id="UP000694845">
    <property type="component" value="Unplaced"/>
</dbReference>
<dbReference type="InterPro" id="IPR003173">
    <property type="entry name" value="PC4_C"/>
</dbReference>
<name>A0A8B7YWG9_ACAPL</name>
<sequence length="122" mass="14054">MVGSLNTISERRNEKPTIDSNKPDQIKPEERMTASSKILEKTIKDLTFVQRLKLKNDRYIVIEKFRDVPYVKIRDYHQTKQKGFPLAPGRGINLTVPDWELLKTMIPAIDEAIKEVDDACIG</sequence>
<keyword evidence="4" id="KW-0238">DNA-binding</keyword>
<feature type="region of interest" description="Disordered" evidence="7">
    <location>
        <begin position="1"/>
        <end position="32"/>
    </location>
</feature>
<dbReference type="RefSeq" id="XP_022097037.1">
    <property type="nucleotide sequence ID" value="XM_022241345.1"/>
</dbReference>
<dbReference type="GO" id="GO:0003713">
    <property type="term" value="F:transcription coactivator activity"/>
    <property type="evidence" value="ECO:0007669"/>
    <property type="project" value="InterPro"/>
</dbReference>
<dbReference type="GO" id="GO:0005634">
    <property type="term" value="C:nucleus"/>
    <property type="evidence" value="ECO:0007669"/>
    <property type="project" value="UniProtKB-SubCell"/>
</dbReference>
<dbReference type="AlphaFoldDB" id="A0A8B7YWG9"/>
<dbReference type="Gene3D" id="2.30.31.10">
    <property type="entry name" value="Transcriptional Coactivator Pc4, Chain A"/>
    <property type="match status" value="1"/>
</dbReference>
<evidence type="ECO:0000256" key="7">
    <source>
        <dbReference type="SAM" id="MobiDB-lite"/>
    </source>
</evidence>
<dbReference type="GO" id="GO:0060261">
    <property type="term" value="P:positive regulation of transcription initiation by RNA polymerase II"/>
    <property type="evidence" value="ECO:0007669"/>
    <property type="project" value="InterPro"/>
</dbReference>
<evidence type="ECO:0000256" key="2">
    <source>
        <dbReference type="ARBA" id="ARBA00009001"/>
    </source>
</evidence>
<keyword evidence="9" id="KW-1185">Reference proteome</keyword>
<evidence type="ECO:0000256" key="6">
    <source>
        <dbReference type="ARBA" id="ARBA00023242"/>
    </source>
</evidence>
<evidence type="ECO:0000313" key="9">
    <source>
        <dbReference type="Proteomes" id="UP000694845"/>
    </source>
</evidence>
<evidence type="ECO:0000313" key="10">
    <source>
        <dbReference type="RefSeq" id="XP_022097037.1"/>
    </source>
</evidence>
<evidence type="ECO:0000256" key="1">
    <source>
        <dbReference type="ARBA" id="ARBA00004123"/>
    </source>
</evidence>
<keyword evidence="3" id="KW-0805">Transcription regulation</keyword>
<feature type="compositionally biased region" description="Basic and acidic residues" evidence="7">
    <location>
        <begin position="9"/>
        <end position="32"/>
    </location>
</feature>
<evidence type="ECO:0000256" key="5">
    <source>
        <dbReference type="ARBA" id="ARBA00023163"/>
    </source>
</evidence>
<evidence type="ECO:0000259" key="8">
    <source>
        <dbReference type="Pfam" id="PF02229"/>
    </source>
</evidence>
<keyword evidence="5" id="KW-0804">Transcription</keyword>
<dbReference type="SUPFAM" id="SSF54447">
    <property type="entry name" value="ssDNA-binding transcriptional regulator domain"/>
    <property type="match status" value="1"/>
</dbReference>
<protein>
    <submittedName>
        <fullName evidence="10">RNA polymerase II transcriptional coactivator</fullName>
    </submittedName>
</protein>
<organism evidence="9 10">
    <name type="scientific">Acanthaster planci</name>
    <name type="common">Crown-of-thorns starfish</name>
    <dbReference type="NCBI Taxonomy" id="133434"/>
    <lineage>
        <taxon>Eukaryota</taxon>
        <taxon>Metazoa</taxon>
        <taxon>Echinodermata</taxon>
        <taxon>Eleutherozoa</taxon>
        <taxon>Asterozoa</taxon>
        <taxon>Asteroidea</taxon>
        <taxon>Valvatacea</taxon>
        <taxon>Valvatida</taxon>
        <taxon>Acanthasteridae</taxon>
        <taxon>Acanthaster</taxon>
    </lineage>
</organism>
<dbReference type="KEGG" id="aplc:110982713"/>
<accession>A0A8B7YWG9</accession>
<dbReference type="Pfam" id="PF02229">
    <property type="entry name" value="PC4"/>
    <property type="match status" value="1"/>
</dbReference>
<evidence type="ECO:0000256" key="3">
    <source>
        <dbReference type="ARBA" id="ARBA00023015"/>
    </source>
</evidence>
<dbReference type="InterPro" id="IPR045125">
    <property type="entry name" value="Sub1/Tcp4-like"/>
</dbReference>
<dbReference type="GeneID" id="110982713"/>
<comment type="subcellular location">
    <subcellularLocation>
        <location evidence="1">Nucleus</location>
    </subcellularLocation>
</comment>
<keyword evidence="6" id="KW-0539">Nucleus</keyword>
<comment type="similarity">
    <text evidence="2">Belongs to the transcriptional coactivator PC4 family.</text>
</comment>